<dbReference type="InterPro" id="IPR027806">
    <property type="entry name" value="HARBI1_dom"/>
</dbReference>
<keyword evidence="7" id="KW-0540">Nuclease</keyword>
<evidence type="ECO:0000256" key="9">
    <source>
        <dbReference type="ARBA" id="ARBA00022801"/>
    </source>
</evidence>
<keyword evidence="10" id="KW-0539">Nucleus</keyword>
<evidence type="ECO:0000256" key="7">
    <source>
        <dbReference type="ARBA" id="ARBA00022722"/>
    </source>
</evidence>
<dbReference type="PRINTS" id="PR02086">
    <property type="entry name" value="PUTNUCHARBI1"/>
</dbReference>
<dbReference type="PANTHER" id="PTHR22930:SF289">
    <property type="entry name" value="DDE TNP4 DOMAIN-CONTAINING PROTEIN-RELATED"/>
    <property type="match status" value="1"/>
</dbReference>
<proteinExistence type="inferred from homology"/>
<dbReference type="AlphaFoldDB" id="A0A6G0SSG0"/>
<evidence type="ECO:0000256" key="10">
    <source>
        <dbReference type="ARBA" id="ARBA00023242"/>
    </source>
</evidence>
<dbReference type="InterPro" id="IPR045249">
    <property type="entry name" value="HARBI1-like"/>
</dbReference>
<protein>
    <recommendedName>
        <fullName evidence="5">Putative nuclease HARBI1</fullName>
    </recommendedName>
    <alternativeName>
        <fullName evidence="11">Harbinger transposase-derived nuclease</fullName>
    </alternativeName>
</protein>
<dbReference type="OrthoDB" id="6585180at2759"/>
<evidence type="ECO:0000256" key="8">
    <source>
        <dbReference type="ARBA" id="ARBA00022723"/>
    </source>
</evidence>
<evidence type="ECO:0000313" key="14">
    <source>
        <dbReference type="EMBL" id="KAE9521249.1"/>
    </source>
</evidence>
<evidence type="ECO:0000313" key="15">
    <source>
        <dbReference type="Proteomes" id="UP000475862"/>
    </source>
</evidence>
<keyword evidence="8" id="KW-0479">Metal-binding</keyword>
<dbReference type="Proteomes" id="UP000475862">
    <property type="component" value="Unassembled WGS sequence"/>
</dbReference>
<dbReference type="GO" id="GO:0046872">
    <property type="term" value="F:metal ion binding"/>
    <property type="evidence" value="ECO:0007669"/>
    <property type="project" value="UniProtKB-KW"/>
</dbReference>
<accession>A0A6G0SSG0</accession>
<comment type="function">
    <text evidence="12">Transposase-derived protein that may have nuclease activity. Does not have transposase activity.</text>
</comment>
<dbReference type="InterPro" id="IPR026103">
    <property type="entry name" value="HARBI1_animal"/>
</dbReference>
<reference evidence="14 15" key="1">
    <citation type="submission" date="2019-08" db="EMBL/GenBank/DDBJ databases">
        <title>The genome of the soybean aphid Biotype 1, its phylome, world population structure and adaptation to the North American continent.</title>
        <authorList>
            <person name="Giordano R."/>
            <person name="Donthu R.K."/>
            <person name="Hernandez A.G."/>
            <person name="Wright C.L."/>
            <person name="Zimin A.V."/>
        </authorList>
    </citation>
    <scope>NUCLEOTIDE SEQUENCE [LARGE SCALE GENOMIC DNA]</scope>
    <source>
        <tissue evidence="14">Whole aphids</tissue>
    </source>
</reference>
<comment type="caution">
    <text evidence="14">The sequence shown here is derived from an EMBL/GenBank/DDBJ whole genome shotgun (WGS) entry which is preliminary data.</text>
</comment>
<evidence type="ECO:0000256" key="4">
    <source>
        <dbReference type="ARBA" id="ARBA00006958"/>
    </source>
</evidence>
<sequence length="349" mass="40010">MYLNTSSSSSSSNSSSSNDDEHIFEIIINLPRPWTFRNRFNPLENYDDLDFKTRFRLTKNTFMMLLNAVGTDLKHCTSRNFAIIPEIQLLIALRYYATGAFQAVLGDHIQVHKSTVCRIVKRVSKRLACLRPFFINMPKNQNEKQEVLIGFYQTHNFLGIQSPNSDIGEQFRNRKGYFSFNEQAVCNSKIEIMNIVARWPGSVHDSTVFDNSLLRAQFINNEYNGCFLLGDGGYPCRSYLMTPLLNPTTNSEKKYQKAQIGTRNVIERVFGVLKRRFPVLSVGIRTQPKTALTTIVATAVLYNILLKLNDEMPLNEQLLDNNLLEELPLLPVRQIGNVVRNDTIETYFS</sequence>
<dbReference type="GO" id="GO:0004518">
    <property type="term" value="F:nuclease activity"/>
    <property type="evidence" value="ECO:0007669"/>
    <property type="project" value="UniProtKB-KW"/>
</dbReference>
<dbReference type="Pfam" id="PF13359">
    <property type="entry name" value="DDE_Tnp_4"/>
    <property type="match status" value="1"/>
</dbReference>
<evidence type="ECO:0000256" key="5">
    <source>
        <dbReference type="ARBA" id="ARBA00015519"/>
    </source>
</evidence>
<keyword evidence="15" id="KW-1185">Reference proteome</keyword>
<gene>
    <name evidence="14" type="ORF">AGLY_018341</name>
</gene>
<dbReference type="GO" id="GO:0005634">
    <property type="term" value="C:nucleus"/>
    <property type="evidence" value="ECO:0007669"/>
    <property type="project" value="UniProtKB-SubCell"/>
</dbReference>
<comment type="similarity">
    <text evidence="4">Belongs to the HARBI1 family.</text>
</comment>
<evidence type="ECO:0000256" key="11">
    <source>
        <dbReference type="ARBA" id="ARBA00030126"/>
    </source>
</evidence>
<evidence type="ECO:0000256" key="6">
    <source>
        <dbReference type="ARBA" id="ARBA00022490"/>
    </source>
</evidence>
<keyword evidence="6" id="KW-0963">Cytoplasm</keyword>
<evidence type="ECO:0000256" key="2">
    <source>
        <dbReference type="ARBA" id="ARBA00004123"/>
    </source>
</evidence>
<feature type="domain" description="DDE Tnp4" evidence="13">
    <location>
        <begin position="160"/>
        <end position="303"/>
    </location>
</feature>
<dbReference type="PANTHER" id="PTHR22930">
    <property type="match status" value="1"/>
</dbReference>
<comment type="subcellular location">
    <subcellularLocation>
        <location evidence="3">Cytoplasm</location>
    </subcellularLocation>
    <subcellularLocation>
        <location evidence="2">Nucleus</location>
    </subcellularLocation>
</comment>
<evidence type="ECO:0000256" key="12">
    <source>
        <dbReference type="ARBA" id="ARBA00045850"/>
    </source>
</evidence>
<evidence type="ECO:0000256" key="3">
    <source>
        <dbReference type="ARBA" id="ARBA00004496"/>
    </source>
</evidence>
<organism evidence="14 15">
    <name type="scientific">Aphis glycines</name>
    <name type="common">Soybean aphid</name>
    <dbReference type="NCBI Taxonomy" id="307491"/>
    <lineage>
        <taxon>Eukaryota</taxon>
        <taxon>Metazoa</taxon>
        <taxon>Ecdysozoa</taxon>
        <taxon>Arthropoda</taxon>
        <taxon>Hexapoda</taxon>
        <taxon>Insecta</taxon>
        <taxon>Pterygota</taxon>
        <taxon>Neoptera</taxon>
        <taxon>Paraneoptera</taxon>
        <taxon>Hemiptera</taxon>
        <taxon>Sternorrhyncha</taxon>
        <taxon>Aphidomorpha</taxon>
        <taxon>Aphidoidea</taxon>
        <taxon>Aphididae</taxon>
        <taxon>Aphidini</taxon>
        <taxon>Aphis</taxon>
        <taxon>Aphis</taxon>
    </lineage>
</organism>
<evidence type="ECO:0000259" key="13">
    <source>
        <dbReference type="Pfam" id="PF13359"/>
    </source>
</evidence>
<name>A0A6G0SSG0_APHGL</name>
<dbReference type="GO" id="GO:0016787">
    <property type="term" value="F:hydrolase activity"/>
    <property type="evidence" value="ECO:0007669"/>
    <property type="project" value="UniProtKB-KW"/>
</dbReference>
<evidence type="ECO:0000256" key="1">
    <source>
        <dbReference type="ARBA" id="ARBA00001968"/>
    </source>
</evidence>
<keyword evidence="9" id="KW-0378">Hydrolase</keyword>
<dbReference type="GO" id="GO:0005737">
    <property type="term" value="C:cytoplasm"/>
    <property type="evidence" value="ECO:0007669"/>
    <property type="project" value="UniProtKB-SubCell"/>
</dbReference>
<dbReference type="EMBL" id="VYZN01003172">
    <property type="protein sequence ID" value="KAE9521249.1"/>
    <property type="molecule type" value="Genomic_DNA"/>
</dbReference>
<comment type="cofactor">
    <cofactor evidence="1">
        <name>a divalent metal cation</name>
        <dbReference type="ChEBI" id="CHEBI:60240"/>
    </cofactor>
</comment>